<gene>
    <name evidence="1" type="ORF">PPACK8108_LOCUS10431</name>
</gene>
<proteinExistence type="predicted"/>
<reference evidence="1" key="1">
    <citation type="submission" date="2022-06" db="EMBL/GenBank/DDBJ databases">
        <authorList>
            <consortium name="SYNGENTA / RWTH Aachen University"/>
        </authorList>
    </citation>
    <scope>NUCLEOTIDE SEQUENCE</scope>
</reference>
<keyword evidence="2" id="KW-1185">Reference proteome</keyword>
<dbReference type="AlphaFoldDB" id="A0AAV0B0A4"/>
<accession>A0AAV0B0A4</accession>
<evidence type="ECO:0000313" key="2">
    <source>
        <dbReference type="Proteomes" id="UP001153365"/>
    </source>
</evidence>
<name>A0AAV0B0A4_PHAPC</name>
<comment type="caution">
    <text evidence="1">The sequence shown here is derived from an EMBL/GenBank/DDBJ whole genome shotgun (WGS) entry which is preliminary data.</text>
</comment>
<organism evidence="1 2">
    <name type="scientific">Phakopsora pachyrhizi</name>
    <name type="common">Asian soybean rust disease fungus</name>
    <dbReference type="NCBI Taxonomy" id="170000"/>
    <lineage>
        <taxon>Eukaryota</taxon>
        <taxon>Fungi</taxon>
        <taxon>Dikarya</taxon>
        <taxon>Basidiomycota</taxon>
        <taxon>Pucciniomycotina</taxon>
        <taxon>Pucciniomycetes</taxon>
        <taxon>Pucciniales</taxon>
        <taxon>Phakopsoraceae</taxon>
        <taxon>Phakopsora</taxon>
    </lineage>
</organism>
<sequence length="187" mass="21859">MIERRNRGCEKCRKRGQKEFVPKQVEIDSSDSVLTRADLAWSISGWRMTDEVVMLKGKWLLVTVTGVRALRLGPQDWNDFEEGQSSVLQGRDENLFKVEFKNDLMDSPPAVDWKVVMVVVAVTVDDRTNDWLRWWLWYSVEGDEEEIISQSKCEAYVKRLTQRWDCAESDYADADADSHSDFDDLWR</sequence>
<protein>
    <submittedName>
        <fullName evidence="1">Uncharacterized protein</fullName>
    </submittedName>
</protein>
<dbReference type="Proteomes" id="UP001153365">
    <property type="component" value="Unassembled WGS sequence"/>
</dbReference>
<dbReference type="EMBL" id="CALTRL010002336">
    <property type="protein sequence ID" value="CAH7675422.1"/>
    <property type="molecule type" value="Genomic_DNA"/>
</dbReference>
<evidence type="ECO:0000313" key="1">
    <source>
        <dbReference type="EMBL" id="CAH7675422.1"/>
    </source>
</evidence>